<feature type="domain" description="BCS1 N-terminal" evidence="14">
    <location>
        <begin position="162"/>
        <end position="351"/>
    </location>
</feature>
<evidence type="ECO:0000256" key="2">
    <source>
        <dbReference type="ARBA" id="ARBA00007448"/>
    </source>
</evidence>
<proteinExistence type="inferred from homology"/>
<comment type="caution">
    <text evidence="17">The sequence shown here is derived from an EMBL/GenBank/DDBJ whole genome shotgun (WGS) entry which is preliminary data.</text>
</comment>
<name>A0AAD2HIX1_9AGAR</name>
<evidence type="ECO:0000256" key="3">
    <source>
        <dbReference type="ARBA" id="ARBA00022692"/>
    </source>
</evidence>
<evidence type="ECO:0000256" key="7">
    <source>
        <dbReference type="ARBA" id="ARBA00022840"/>
    </source>
</evidence>
<keyword evidence="7" id="KW-0067">ATP-binding</keyword>
<evidence type="ECO:0000256" key="10">
    <source>
        <dbReference type="ARBA" id="ARBA00023136"/>
    </source>
</evidence>
<evidence type="ECO:0000256" key="9">
    <source>
        <dbReference type="ARBA" id="ARBA00023128"/>
    </source>
</evidence>
<gene>
    <name evidence="15" type="ORF">MYCIT1_LOCUS24798</name>
    <name evidence="16" type="ORF">MYCIT1_LOCUS24810</name>
    <name evidence="17" type="ORF">MYCIT1_LOCUS25345</name>
</gene>
<accession>A0AAD2HIX1</accession>
<keyword evidence="3" id="KW-0812">Transmembrane</keyword>
<dbReference type="SUPFAM" id="SSF52540">
    <property type="entry name" value="P-loop containing nucleoside triphosphate hydrolases"/>
    <property type="match status" value="1"/>
</dbReference>
<dbReference type="InterPro" id="IPR050747">
    <property type="entry name" value="Mitochondrial_chaperone_BCS1"/>
</dbReference>
<evidence type="ECO:0000256" key="4">
    <source>
        <dbReference type="ARBA" id="ARBA00022741"/>
    </source>
</evidence>
<evidence type="ECO:0000313" key="15">
    <source>
        <dbReference type="EMBL" id="CAK5276498.1"/>
    </source>
</evidence>
<dbReference type="EMBL" id="CAVNYO010000407">
    <property type="protein sequence ID" value="CAK5276498.1"/>
    <property type="molecule type" value="Genomic_DNA"/>
</dbReference>
<feature type="compositionally biased region" description="Acidic residues" evidence="12">
    <location>
        <begin position="663"/>
        <end position="673"/>
    </location>
</feature>
<evidence type="ECO:0000313" key="18">
    <source>
        <dbReference type="Proteomes" id="UP001295794"/>
    </source>
</evidence>
<dbReference type="GO" id="GO:0016887">
    <property type="term" value="F:ATP hydrolysis activity"/>
    <property type="evidence" value="ECO:0007669"/>
    <property type="project" value="InterPro"/>
</dbReference>
<sequence length="673" mass="76343">MSPGRALARAMGRVQSQSGRSWNQFIRAILLVFKRLLENPQVSELLRFMFLGTIVETSRVIGAKMVSTVNSFFLVKASFKQGELSYEWVTAYLNHHKVWNRSRTFRVNARNAKVVANSEFALATGDGYPDIVYEPDNSEPELFFWRRRHWITINKIENEGASSLTLQVWSRNRKVLDEFVQEARAFYKTSPVPPPRQDYDWSQSLIIAHFNQADFSFDWVLDYLQSSNVMADANEFTVSTKQNDAGWNREDPKSLVRFVPSSNTKQRLRWRGIWIQCEFVIGYEDGNGRTSGGSINLMIHSSDRDVLKQFVEAAKEHYTQASISRVTVHLTDNYGSWARAVTKNRRGFATLILPDGIKEMLLKDAKEFLASEEWYTFAGVPHRRGYLLYGEPGTGKSSTIHALAGELGLEIYFISLASPGIDDYSLGRLIRDTPSRCILLLEDIDCAFPSRDEDDDDDPLLDSKGNPVPREPIPPRSQVTLSGLLNVLDSVASEEGRLAFATTNHIEQLDPALIRPGRMDVRVQYGLATSAQIEQMFERFFPYDEEIIPTDDFEPRIGCYFDQKTGERLSASTLSAWAKEFAGQIPAARFSIAQLQGYLLNAKHDPRAAVDGLQAWMEEQERQKKELEALKKKKRREAAARLEAERLLEEREAAAGNASQSAPEEEPVEVQAE</sequence>
<dbReference type="InterPro" id="IPR003593">
    <property type="entry name" value="AAA+_ATPase"/>
</dbReference>
<comment type="subcellular location">
    <subcellularLocation>
        <location evidence="1">Mitochondrion inner membrane</location>
        <topology evidence="1">Single-pass membrane protein</topology>
    </subcellularLocation>
</comment>
<keyword evidence="8" id="KW-1133">Transmembrane helix</keyword>
<dbReference type="SMART" id="SM00382">
    <property type="entry name" value="AAA"/>
    <property type="match status" value="1"/>
</dbReference>
<keyword evidence="9" id="KW-0496">Mitochondrion</keyword>
<evidence type="ECO:0000256" key="1">
    <source>
        <dbReference type="ARBA" id="ARBA00004434"/>
    </source>
</evidence>
<comment type="similarity">
    <text evidence="2">Belongs to the AAA ATPase family. BCS1 subfamily.</text>
</comment>
<protein>
    <recommendedName>
        <fullName evidence="19">P-loop containing nucleoside triphosphate hydrolase protein</fullName>
    </recommendedName>
</protein>
<feature type="region of interest" description="Disordered" evidence="12">
    <location>
        <begin position="450"/>
        <end position="475"/>
    </location>
</feature>
<dbReference type="Pfam" id="PF08740">
    <property type="entry name" value="BCS1_N"/>
    <property type="match status" value="2"/>
</dbReference>
<evidence type="ECO:0000256" key="5">
    <source>
        <dbReference type="ARBA" id="ARBA00022792"/>
    </source>
</evidence>
<keyword evidence="6" id="KW-0378">Hydrolase</keyword>
<dbReference type="EMBL" id="CAVNYO010000412">
    <property type="protein sequence ID" value="CAK5276793.1"/>
    <property type="molecule type" value="Genomic_DNA"/>
</dbReference>
<feature type="region of interest" description="Disordered" evidence="12">
    <location>
        <begin position="648"/>
        <end position="673"/>
    </location>
</feature>
<comment type="catalytic activity">
    <reaction evidence="11">
        <text>ATP + H2O = ADP + phosphate + H(+)</text>
        <dbReference type="Rhea" id="RHEA:13065"/>
        <dbReference type="ChEBI" id="CHEBI:15377"/>
        <dbReference type="ChEBI" id="CHEBI:15378"/>
        <dbReference type="ChEBI" id="CHEBI:30616"/>
        <dbReference type="ChEBI" id="CHEBI:43474"/>
        <dbReference type="ChEBI" id="CHEBI:456216"/>
    </reaction>
    <physiologicalReaction direction="left-to-right" evidence="11">
        <dbReference type="Rhea" id="RHEA:13066"/>
    </physiologicalReaction>
</comment>
<evidence type="ECO:0000256" key="11">
    <source>
        <dbReference type="ARBA" id="ARBA00048778"/>
    </source>
</evidence>
<keyword evidence="4" id="KW-0547">Nucleotide-binding</keyword>
<dbReference type="InterPro" id="IPR003959">
    <property type="entry name" value="ATPase_AAA_core"/>
</dbReference>
<dbReference type="Pfam" id="PF00004">
    <property type="entry name" value="AAA"/>
    <property type="match status" value="1"/>
</dbReference>
<evidence type="ECO:0000256" key="8">
    <source>
        <dbReference type="ARBA" id="ARBA00022989"/>
    </source>
</evidence>
<dbReference type="Gene3D" id="3.40.50.300">
    <property type="entry name" value="P-loop containing nucleotide triphosphate hydrolases"/>
    <property type="match status" value="1"/>
</dbReference>
<evidence type="ECO:0000256" key="12">
    <source>
        <dbReference type="SAM" id="MobiDB-lite"/>
    </source>
</evidence>
<dbReference type="AlphaFoldDB" id="A0AAD2HIX1"/>
<dbReference type="InterPro" id="IPR057495">
    <property type="entry name" value="AAA_lid_BCS1"/>
</dbReference>
<evidence type="ECO:0000259" key="13">
    <source>
        <dbReference type="SMART" id="SM00382"/>
    </source>
</evidence>
<evidence type="ECO:0000259" key="14">
    <source>
        <dbReference type="SMART" id="SM01024"/>
    </source>
</evidence>
<dbReference type="GO" id="GO:0005743">
    <property type="term" value="C:mitochondrial inner membrane"/>
    <property type="evidence" value="ECO:0007669"/>
    <property type="project" value="UniProtKB-SubCell"/>
</dbReference>
<keyword evidence="10" id="KW-0472">Membrane</keyword>
<dbReference type="Pfam" id="PF25426">
    <property type="entry name" value="AAA_lid_BCS1"/>
    <property type="match status" value="1"/>
</dbReference>
<reference evidence="17" key="1">
    <citation type="submission" date="2023-11" db="EMBL/GenBank/DDBJ databases">
        <authorList>
            <person name="De Vega J J."/>
            <person name="De Vega J J."/>
        </authorList>
    </citation>
    <scope>NUCLEOTIDE SEQUENCE</scope>
</reference>
<organism evidence="17 18">
    <name type="scientific">Mycena citricolor</name>
    <dbReference type="NCBI Taxonomy" id="2018698"/>
    <lineage>
        <taxon>Eukaryota</taxon>
        <taxon>Fungi</taxon>
        <taxon>Dikarya</taxon>
        <taxon>Basidiomycota</taxon>
        <taxon>Agaricomycotina</taxon>
        <taxon>Agaricomycetes</taxon>
        <taxon>Agaricomycetidae</taxon>
        <taxon>Agaricales</taxon>
        <taxon>Marasmiineae</taxon>
        <taxon>Mycenaceae</taxon>
        <taxon>Mycena</taxon>
    </lineage>
</organism>
<evidence type="ECO:0008006" key="19">
    <source>
        <dbReference type="Google" id="ProtNLM"/>
    </source>
</evidence>
<dbReference type="InterPro" id="IPR027417">
    <property type="entry name" value="P-loop_NTPase"/>
</dbReference>
<dbReference type="GO" id="GO:0005524">
    <property type="term" value="F:ATP binding"/>
    <property type="evidence" value="ECO:0007669"/>
    <property type="project" value="UniProtKB-KW"/>
</dbReference>
<dbReference type="PANTHER" id="PTHR23070">
    <property type="entry name" value="BCS1 AAA-TYPE ATPASE"/>
    <property type="match status" value="1"/>
</dbReference>
<evidence type="ECO:0000256" key="6">
    <source>
        <dbReference type="ARBA" id="ARBA00022801"/>
    </source>
</evidence>
<dbReference type="SMART" id="SM01024">
    <property type="entry name" value="BCS1_N"/>
    <property type="match status" value="1"/>
</dbReference>
<dbReference type="InterPro" id="IPR014851">
    <property type="entry name" value="BCS1_N"/>
</dbReference>
<keyword evidence="5" id="KW-0999">Mitochondrion inner membrane</keyword>
<evidence type="ECO:0000313" key="17">
    <source>
        <dbReference type="EMBL" id="CAK5276793.1"/>
    </source>
</evidence>
<evidence type="ECO:0000313" key="16">
    <source>
        <dbReference type="EMBL" id="CAK5276503.1"/>
    </source>
</evidence>
<dbReference type="EMBL" id="CAVNYO010000408">
    <property type="protein sequence ID" value="CAK5276503.1"/>
    <property type="molecule type" value="Genomic_DNA"/>
</dbReference>
<keyword evidence="18" id="KW-1185">Reference proteome</keyword>
<feature type="domain" description="AAA+ ATPase" evidence="13">
    <location>
        <begin position="382"/>
        <end position="529"/>
    </location>
</feature>
<dbReference type="Proteomes" id="UP001295794">
    <property type="component" value="Unassembled WGS sequence"/>
</dbReference>